<dbReference type="PANTHER" id="PTHR30329:SF21">
    <property type="entry name" value="LIPOPROTEIN YIAD-RELATED"/>
    <property type="match status" value="1"/>
</dbReference>
<feature type="chain" id="PRO_5045065679" evidence="5">
    <location>
        <begin position="28"/>
        <end position="200"/>
    </location>
</feature>
<accession>A0ABW7ELC4</accession>
<evidence type="ECO:0000313" key="7">
    <source>
        <dbReference type="EMBL" id="MFG6413679.1"/>
    </source>
</evidence>
<protein>
    <submittedName>
        <fullName evidence="7">OmpA family protein</fullName>
    </submittedName>
</protein>
<evidence type="ECO:0000313" key="8">
    <source>
        <dbReference type="Proteomes" id="UP001606300"/>
    </source>
</evidence>
<evidence type="ECO:0000256" key="3">
    <source>
        <dbReference type="ARBA" id="ARBA00023237"/>
    </source>
</evidence>
<dbReference type="PROSITE" id="PS51123">
    <property type="entry name" value="OMPA_2"/>
    <property type="match status" value="1"/>
</dbReference>
<feature type="signal peptide" evidence="5">
    <location>
        <begin position="1"/>
        <end position="27"/>
    </location>
</feature>
<comment type="subcellular location">
    <subcellularLocation>
        <location evidence="1">Cell outer membrane</location>
    </subcellularLocation>
</comment>
<organism evidence="7 8">
    <name type="scientific">Pelomonas dachongensis</name>
    <dbReference type="NCBI Taxonomy" id="3299029"/>
    <lineage>
        <taxon>Bacteria</taxon>
        <taxon>Pseudomonadati</taxon>
        <taxon>Pseudomonadota</taxon>
        <taxon>Betaproteobacteria</taxon>
        <taxon>Burkholderiales</taxon>
        <taxon>Sphaerotilaceae</taxon>
        <taxon>Roseateles</taxon>
    </lineage>
</organism>
<keyword evidence="2 4" id="KW-0472">Membrane</keyword>
<dbReference type="InterPro" id="IPR050330">
    <property type="entry name" value="Bact_OuterMem_StrucFunc"/>
</dbReference>
<evidence type="ECO:0000256" key="1">
    <source>
        <dbReference type="ARBA" id="ARBA00004442"/>
    </source>
</evidence>
<dbReference type="PANTHER" id="PTHR30329">
    <property type="entry name" value="STATOR ELEMENT OF FLAGELLAR MOTOR COMPLEX"/>
    <property type="match status" value="1"/>
</dbReference>
<dbReference type="Proteomes" id="UP001606300">
    <property type="component" value="Unassembled WGS sequence"/>
</dbReference>
<dbReference type="Gene3D" id="3.30.1330.60">
    <property type="entry name" value="OmpA-like domain"/>
    <property type="match status" value="1"/>
</dbReference>
<dbReference type="Pfam" id="PF00691">
    <property type="entry name" value="OmpA"/>
    <property type="match status" value="1"/>
</dbReference>
<dbReference type="CDD" id="cd07185">
    <property type="entry name" value="OmpA_C-like"/>
    <property type="match status" value="1"/>
</dbReference>
<proteinExistence type="predicted"/>
<feature type="domain" description="OmpA-like" evidence="6">
    <location>
        <begin position="83"/>
        <end position="200"/>
    </location>
</feature>
<dbReference type="InterPro" id="IPR006665">
    <property type="entry name" value="OmpA-like"/>
</dbReference>
<reference evidence="7 8" key="1">
    <citation type="submission" date="2024-09" db="EMBL/GenBank/DDBJ databases">
        <title>Novel species of the genus Pelomonas and Roseateles isolated from streams.</title>
        <authorList>
            <person name="Lu H."/>
        </authorList>
    </citation>
    <scope>NUCLEOTIDE SEQUENCE [LARGE SCALE GENOMIC DNA]</scope>
    <source>
        <strain evidence="7 8">DC23W</strain>
    </source>
</reference>
<keyword evidence="5" id="KW-0732">Signal</keyword>
<evidence type="ECO:0000256" key="2">
    <source>
        <dbReference type="ARBA" id="ARBA00023136"/>
    </source>
</evidence>
<dbReference type="RefSeq" id="WP_394469757.1">
    <property type="nucleotide sequence ID" value="NZ_JBIGHY010000002.1"/>
</dbReference>
<name>A0ABW7ELC4_9BURK</name>
<evidence type="ECO:0000256" key="5">
    <source>
        <dbReference type="SAM" id="SignalP"/>
    </source>
</evidence>
<evidence type="ECO:0000256" key="4">
    <source>
        <dbReference type="PROSITE-ProRule" id="PRU00473"/>
    </source>
</evidence>
<sequence length="200" mass="20428">MQITRTNTLTTGLVGALLLMLALSAPAQVASPSAAASANPVLKGAQVTEDALVDALAIEPANTGASGAMRGFRPASKPGGAPVKAGPGRASLLITFATNSTELAGETQGQVDTLARALQSDTLAGFSFRVEGHADARGDAGSNQRLSQLRAEAVMAYLTSKHGILPERLTAVGKGSSEPMNAARVDAPENRRVTIVTVRN</sequence>
<dbReference type="EMBL" id="JBIGHY010000002">
    <property type="protein sequence ID" value="MFG6413679.1"/>
    <property type="molecule type" value="Genomic_DNA"/>
</dbReference>
<gene>
    <name evidence="7" type="ORF">ACG02S_07170</name>
</gene>
<dbReference type="SUPFAM" id="SSF103088">
    <property type="entry name" value="OmpA-like"/>
    <property type="match status" value="1"/>
</dbReference>
<keyword evidence="8" id="KW-1185">Reference proteome</keyword>
<dbReference type="PRINTS" id="PR01021">
    <property type="entry name" value="OMPADOMAIN"/>
</dbReference>
<keyword evidence="3" id="KW-0998">Cell outer membrane</keyword>
<dbReference type="InterPro" id="IPR006664">
    <property type="entry name" value="OMP_bac"/>
</dbReference>
<evidence type="ECO:0000259" key="6">
    <source>
        <dbReference type="PROSITE" id="PS51123"/>
    </source>
</evidence>
<comment type="caution">
    <text evidence="7">The sequence shown here is derived from an EMBL/GenBank/DDBJ whole genome shotgun (WGS) entry which is preliminary data.</text>
</comment>
<dbReference type="InterPro" id="IPR036737">
    <property type="entry name" value="OmpA-like_sf"/>
</dbReference>